<organism evidence="1 2">
    <name type="scientific">Pseudobacteriovorax antillogorgiicola</name>
    <dbReference type="NCBI Taxonomy" id="1513793"/>
    <lineage>
        <taxon>Bacteria</taxon>
        <taxon>Pseudomonadati</taxon>
        <taxon>Bdellovibrionota</taxon>
        <taxon>Oligoflexia</taxon>
        <taxon>Oligoflexales</taxon>
        <taxon>Pseudobacteriovoracaceae</taxon>
        <taxon>Pseudobacteriovorax</taxon>
    </lineage>
</organism>
<dbReference type="OrthoDB" id="5243170at2"/>
<keyword evidence="2" id="KW-1185">Reference proteome</keyword>
<accession>A0A1Y6BNN1</accession>
<sequence length="577" mass="65222">MKLLIANLCLLTPIVAEGSDKKEQFLRDTPGTYVDSSGQFFIHASMPLNFLIQAGTQEKQAHTLGHQKDPKNKEPIFLSEHGPHKFTLRDGKRIFTFPFYVDKKAPSIDISFSKANSMTHENRKIFGKGLSISLSASDRESGLHKIYYRLNQEAVQEYEKPIAVEKQGKYRLQYFARDRVGNTSDLGVKIFEVDTTPPKSVHKFVNAVKSDKQMVLSQLSKINIGSTDEESLVSRIDFQITDQKKKPVQQGVFRTPLNLKTLKMGAYTLSYYSIDQVQNREDKVTTNFFVDTLAPLHDLVFNQDHTQKGRTDYISQRTKIALKSSDNVSGVDRVEYALDGSARQPYQNPFSPPPKNGFFSIDVLGEDKVGNQASKTFKSLFVDRGRPTVSFLIQGPVYQNGSLYYVAPQSKLVLNGEDKESGLKKIEYTINNEDYVEYKSPLRFDDDGSFTVEFKGLDFVNNMSPNRKIDLFLDDKKPKIFHRFSSSPIGDREHQGKSLDVYPTNTSLFLGASDDHSGIDSITYSLNNKAAIVLKEAMIPLTEPGLYEFKVFAKDRVANMTSETIRIFITSPDIRAH</sequence>
<dbReference type="Proteomes" id="UP000192907">
    <property type="component" value="Unassembled WGS sequence"/>
</dbReference>
<protein>
    <recommendedName>
        <fullName evidence="3">Ig-like domain (Group 3)</fullName>
    </recommendedName>
</protein>
<dbReference type="EMBL" id="FWZT01000006">
    <property type="protein sequence ID" value="SMF17138.1"/>
    <property type="molecule type" value="Genomic_DNA"/>
</dbReference>
<evidence type="ECO:0000313" key="1">
    <source>
        <dbReference type="EMBL" id="SMF17138.1"/>
    </source>
</evidence>
<evidence type="ECO:0000313" key="2">
    <source>
        <dbReference type="Proteomes" id="UP000192907"/>
    </source>
</evidence>
<dbReference type="AlphaFoldDB" id="A0A1Y6BNN1"/>
<gene>
    <name evidence="1" type="ORF">SAMN06296036_10696</name>
</gene>
<dbReference type="Gene3D" id="3.30.1920.20">
    <property type="match status" value="1"/>
</dbReference>
<dbReference type="RefSeq" id="WP_132317953.1">
    <property type="nucleotide sequence ID" value="NZ_FWZT01000006.1"/>
</dbReference>
<proteinExistence type="predicted"/>
<name>A0A1Y6BNN1_9BACT</name>
<evidence type="ECO:0008006" key="3">
    <source>
        <dbReference type="Google" id="ProtNLM"/>
    </source>
</evidence>
<dbReference type="InterPro" id="IPR058094">
    <property type="entry name" value="Ig-like_OmpL47-like"/>
</dbReference>
<reference evidence="2" key="1">
    <citation type="submission" date="2017-04" db="EMBL/GenBank/DDBJ databases">
        <authorList>
            <person name="Varghese N."/>
            <person name="Submissions S."/>
        </authorList>
    </citation>
    <scope>NUCLEOTIDE SEQUENCE [LARGE SCALE GENOMIC DNA]</scope>
    <source>
        <strain evidence="2">RKEM611</strain>
    </source>
</reference>
<dbReference type="NCBIfam" id="NF047446">
    <property type="entry name" value="barrel_OmpL47"/>
    <property type="match status" value="2"/>
</dbReference>
<dbReference type="STRING" id="1513793.SAMN06296036_10696"/>